<proteinExistence type="predicted"/>
<dbReference type="EMBL" id="JAFNEN010000158">
    <property type="protein sequence ID" value="KAG8191525.1"/>
    <property type="molecule type" value="Genomic_DNA"/>
</dbReference>
<comment type="caution">
    <text evidence="1">The sequence shown here is derived from an EMBL/GenBank/DDBJ whole genome shotgun (WGS) entry which is preliminary data.</text>
</comment>
<name>A0AAV6V6I9_9ARAC</name>
<dbReference type="Proteomes" id="UP000827092">
    <property type="component" value="Unassembled WGS sequence"/>
</dbReference>
<protein>
    <submittedName>
        <fullName evidence="1">Uncharacterized protein</fullName>
    </submittedName>
</protein>
<accession>A0AAV6V6I9</accession>
<gene>
    <name evidence="1" type="ORF">JTE90_019589</name>
</gene>
<reference evidence="1 2" key="1">
    <citation type="journal article" date="2022" name="Nat. Ecol. Evol.">
        <title>A masculinizing supergene underlies an exaggerated male reproductive morph in a spider.</title>
        <authorList>
            <person name="Hendrickx F."/>
            <person name="De Corte Z."/>
            <person name="Sonet G."/>
            <person name="Van Belleghem S.M."/>
            <person name="Kostlbacher S."/>
            <person name="Vangestel C."/>
        </authorList>
    </citation>
    <scope>NUCLEOTIDE SEQUENCE [LARGE SCALE GENOMIC DNA]</scope>
    <source>
        <strain evidence="1">W744_W776</strain>
    </source>
</reference>
<evidence type="ECO:0000313" key="1">
    <source>
        <dbReference type="EMBL" id="KAG8191525.1"/>
    </source>
</evidence>
<organism evidence="1 2">
    <name type="scientific">Oedothorax gibbosus</name>
    <dbReference type="NCBI Taxonomy" id="931172"/>
    <lineage>
        <taxon>Eukaryota</taxon>
        <taxon>Metazoa</taxon>
        <taxon>Ecdysozoa</taxon>
        <taxon>Arthropoda</taxon>
        <taxon>Chelicerata</taxon>
        <taxon>Arachnida</taxon>
        <taxon>Araneae</taxon>
        <taxon>Araneomorphae</taxon>
        <taxon>Entelegynae</taxon>
        <taxon>Araneoidea</taxon>
        <taxon>Linyphiidae</taxon>
        <taxon>Erigoninae</taxon>
        <taxon>Oedothorax</taxon>
    </lineage>
</organism>
<sequence length="76" mass="8982">MLKVRAQNFDANVLSVIARTWRKANYPIPTLSSVREAKVKNDFNNIKFEGNLEEELYNTFRVHVAKMRAEIYMEVY</sequence>
<evidence type="ECO:0000313" key="2">
    <source>
        <dbReference type="Proteomes" id="UP000827092"/>
    </source>
</evidence>
<keyword evidence="2" id="KW-1185">Reference proteome</keyword>
<dbReference type="AlphaFoldDB" id="A0AAV6V6I9"/>